<keyword evidence="2" id="KW-1185">Reference proteome</keyword>
<dbReference type="Proteomes" id="UP001163223">
    <property type="component" value="Chromosome"/>
</dbReference>
<protein>
    <submittedName>
        <fullName evidence="1">Na+/H+ antiporter NhaA</fullName>
    </submittedName>
</protein>
<evidence type="ECO:0000313" key="1">
    <source>
        <dbReference type="EMBL" id="WAJ27240.1"/>
    </source>
</evidence>
<accession>A0ACD4NK90</accession>
<sequence>MSSPPAAETRTQRPSSFLRRFMANEASGGLVLMAAAALALVVANSPAAPAYFEALHVYVGGLSIQHWINDALMAVFFLLVGLEIKREVVGGQLSTSQARILPGLAALGGMAAPALIYLAFNAASPESVGGWAIPAATDIAFALGVLSLLGKRVPVSLKVFLTALAIIDDLGAVLIIAFFYTADLNVEALLGAGFVTAILVAMNRIGITSLRFYLVLGAALWLFVLLSGIHATLAGVILALTIPLVVEMPGLQTEEPPLLKLEHAIQPWVAFAIVPIFGFANAGVSFAGFSPAALLDPVPLGIAAGLFIGKQIGVFGLVTLAVKARWASLPERATWTQVYGVSLLCGIGFTMSLFIGLLAFPTNQLLQDEVKLGVLLGSVISGIVGAAVLRFSRSRMPIAADPA</sequence>
<reference evidence="1" key="1">
    <citation type="submission" date="2022-11" db="EMBL/GenBank/DDBJ databases">
        <title>beta-Carotene-producing bacterium, Jeongeuplla avenae sp. nov., alleviates the salt stress of Arabidopsis seedlings.</title>
        <authorList>
            <person name="Jiang L."/>
            <person name="Lee J."/>
        </authorList>
    </citation>
    <scope>NUCLEOTIDE SEQUENCE</scope>
    <source>
        <strain evidence="1">DY_R2A_6</strain>
    </source>
</reference>
<proteinExistence type="predicted"/>
<evidence type="ECO:0000313" key="2">
    <source>
        <dbReference type="Proteomes" id="UP001163223"/>
    </source>
</evidence>
<dbReference type="EMBL" id="CP113520">
    <property type="protein sequence ID" value="WAJ27240.1"/>
    <property type="molecule type" value="Genomic_DNA"/>
</dbReference>
<name>A0ACD4NK90_9HYPH</name>
<gene>
    <name evidence="1" type="primary">nhaA</name>
    <name evidence="1" type="ORF">OXU80_20650</name>
</gene>
<organism evidence="1 2">
    <name type="scientific">Antarcticirhabdus aurantiaca</name>
    <dbReference type="NCBI Taxonomy" id="2606717"/>
    <lineage>
        <taxon>Bacteria</taxon>
        <taxon>Pseudomonadati</taxon>
        <taxon>Pseudomonadota</taxon>
        <taxon>Alphaproteobacteria</taxon>
        <taxon>Hyphomicrobiales</taxon>
        <taxon>Aurantimonadaceae</taxon>
        <taxon>Antarcticirhabdus</taxon>
    </lineage>
</organism>